<sequence>MSGAFGQVAFATEGGEAPVSGAAFDAFAQTLLADDGIQAVAKGANGPVVYTTESIDQIAPDARFLVESNSNVTVRVLTAPLQAYDTDEVVGGAGYFAGESASSTSGGLCSVGFSGWSPEGDPAVISAGHCTGDNSLDVSQLTLPTGDPAGGGATDNSDVQIITGLGELAFSQFGGTDNSPGAEGDVESVDISVIDVTNDDLKLLPEVTDWSTASSEDLAASTTDVSSVGEAELGPVTKSGRTTGSTSGTIEAIDGWATVTDAEGNNPRQVYGFGSLMTAAPGDSGGSLVQGETAVGVLSAGGKLQSGEDFVWGANLEAGLALTGGYTVALHLDAPALTSPADGGQVYTGRAISGTAPAGSTVVATQGSGEPFEVEVTDGTWSFPAPGTPGDYDYTVRAERGFDKSASSSFSVEVVPAPLEPAVISSPFDGQVVETSVPVISGTGEPGATLTLSGDVEKTLTVAQNGTWSADVDLDYGSYSVTAVQTRENASSSAPVTVSFKVVPVAPAITDPKSGLGYDLGSGPTSVSGTGIDGATVTLQVNGNPAGTATVKNGTWEIALSKQLDAGTVTITATQTIDGATSAVATSTITVTKVDNGGTTPTPAPAPAGNGGNGSLANTGAPIAPLAGGGIALLLAAGGLLLVARRTNAARRAE</sequence>
<evidence type="ECO:0008006" key="5">
    <source>
        <dbReference type="Google" id="ProtNLM"/>
    </source>
</evidence>
<dbReference type="CDD" id="cd21112">
    <property type="entry name" value="alphaLP-like"/>
    <property type="match status" value="1"/>
</dbReference>
<dbReference type="GO" id="GO:0005975">
    <property type="term" value="P:carbohydrate metabolic process"/>
    <property type="evidence" value="ECO:0007669"/>
    <property type="project" value="UniProtKB-ARBA"/>
</dbReference>
<feature type="compositionally biased region" description="Polar residues" evidence="1">
    <location>
        <begin position="213"/>
        <end position="226"/>
    </location>
</feature>
<dbReference type="Gene3D" id="2.60.40.10">
    <property type="entry name" value="Immunoglobulins"/>
    <property type="match status" value="3"/>
</dbReference>
<dbReference type="InterPro" id="IPR033116">
    <property type="entry name" value="TRYPSIN_SER"/>
</dbReference>
<dbReference type="InterPro" id="IPR018114">
    <property type="entry name" value="TRYPSIN_HIS"/>
</dbReference>
<comment type="caution">
    <text evidence="3">The sequence shown here is derived from an EMBL/GenBank/DDBJ whole genome shotgun (WGS) entry which is preliminary data.</text>
</comment>
<dbReference type="AlphaFoldDB" id="A0A852SPC6"/>
<evidence type="ECO:0000256" key="2">
    <source>
        <dbReference type="SAM" id="Phobius"/>
    </source>
</evidence>
<gene>
    <name evidence="3" type="ORF">BJ984_001802</name>
</gene>
<keyword evidence="2" id="KW-0812">Transmembrane</keyword>
<dbReference type="PROSITE" id="PS00134">
    <property type="entry name" value="TRYPSIN_HIS"/>
    <property type="match status" value="1"/>
</dbReference>
<dbReference type="Gene3D" id="2.40.10.10">
    <property type="entry name" value="Trypsin-like serine proteases"/>
    <property type="match status" value="2"/>
</dbReference>
<feature type="transmembrane region" description="Helical" evidence="2">
    <location>
        <begin position="623"/>
        <end position="644"/>
    </location>
</feature>
<evidence type="ECO:0000313" key="4">
    <source>
        <dbReference type="Proteomes" id="UP000549913"/>
    </source>
</evidence>
<evidence type="ECO:0000256" key="1">
    <source>
        <dbReference type="SAM" id="MobiDB-lite"/>
    </source>
</evidence>
<dbReference type="InterPro" id="IPR043504">
    <property type="entry name" value="Peptidase_S1_PA_chymotrypsin"/>
</dbReference>
<proteinExistence type="predicted"/>
<keyword evidence="2" id="KW-0472">Membrane</keyword>
<accession>A0A852SPC6</accession>
<evidence type="ECO:0000313" key="3">
    <source>
        <dbReference type="EMBL" id="NYD70644.1"/>
    </source>
</evidence>
<keyword evidence="2" id="KW-1133">Transmembrane helix</keyword>
<dbReference type="InterPro" id="IPR013783">
    <property type="entry name" value="Ig-like_fold"/>
</dbReference>
<feature type="compositionally biased region" description="Low complexity" evidence="1">
    <location>
        <begin position="237"/>
        <end position="247"/>
    </location>
</feature>
<protein>
    <recommendedName>
        <fullName evidence="5">LPXTG cell wall anchor domain-containing protein</fullName>
    </recommendedName>
</protein>
<name>A0A852SPC6_9MICO</name>
<feature type="region of interest" description="Disordered" evidence="1">
    <location>
        <begin position="213"/>
        <end position="247"/>
    </location>
</feature>
<dbReference type="PROSITE" id="PS00135">
    <property type="entry name" value="TRYPSIN_SER"/>
    <property type="match status" value="1"/>
</dbReference>
<dbReference type="RefSeq" id="WP_179547742.1">
    <property type="nucleotide sequence ID" value="NZ_BSEW01000001.1"/>
</dbReference>
<dbReference type="Proteomes" id="UP000549913">
    <property type="component" value="Unassembled WGS sequence"/>
</dbReference>
<dbReference type="InterPro" id="IPR009003">
    <property type="entry name" value="Peptidase_S1_PA"/>
</dbReference>
<dbReference type="SUPFAM" id="SSF50494">
    <property type="entry name" value="Trypsin-like serine proteases"/>
    <property type="match status" value="1"/>
</dbReference>
<organism evidence="3 4">
    <name type="scientific">Herbiconiux flava</name>
    <dbReference type="NCBI Taxonomy" id="881268"/>
    <lineage>
        <taxon>Bacteria</taxon>
        <taxon>Bacillati</taxon>
        <taxon>Actinomycetota</taxon>
        <taxon>Actinomycetes</taxon>
        <taxon>Micrococcales</taxon>
        <taxon>Microbacteriaceae</taxon>
        <taxon>Herbiconiux</taxon>
    </lineage>
</organism>
<feature type="region of interest" description="Disordered" evidence="1">
    <location>
        <begin position="594"/>
        <end position="613"/>
    </location>
</feature>
<dbReference type="EMBL" id="JACCBM010000001">
    <property type="protein sequence ID" value="NYD70644.1"/>
    <property type="molecule type" value="Genomic_DNA"/>
</dbReference>
<keyword evidence="4" id="KW-1185">Reference proteome</keyword>
<reference evidence="3 4" key="1">
    <citation type="submission" date="2020-07" db="EMBL/GenBank/DDBJ databases">
        <title>Sequencing the genomes of 1000 actinobacteria strains.</title>
        <authorList>
            <person name="Klenk H.-P."/>
        </authorList>
    </citation>
    <scope>NUCLEOTIDE SEQUENCE [LARGE SCALE GENOMIC DNA]</scope>
    <source>
        <strain evidence="3 4">DSM 26474</strain>
    </source>
</reference>
<dbReference type="GO" id="GO:0004252">
    <property type="term" value="F:serine-type endopeptidase activity"/>
    <property type="evidence" value="ECO:0007669"/>
    <property type="project" value="InterPro"/>
</dbReference>
<dbReference type="GO" id="GO:0006508">
    <property type="term" value="P:proteolysis"/>
    <property type="evidence" value="ECO:0007669"/>
    <property type="project" value="InterPro"/>
</dbReference>